<evidence type="ECO:0000313" key="2">
    <source>
        <dbReference type="Proteomes" id="UP000182508"/>
    </source>
</evidence>
<keyword evidence="2" id="KW-1185">Reference proteome</keyword>
<evidence type="ECO:0008006" key="3">
    <source>
        <dbReference type="Google" id="ProtNLM"/>
    </source>
</evidence>
<gene>
    <name evidence="1" type="ORF">SAMN02910293_01137</name>
</gene>
<dbReference type="Proteomes" id="UP000182508">
    <property type="component" value="Unassembled WGS sequence"/>
</dbReference>
<organism evidence="1 2">
    <name type="scientific">Streptococcus henryi</name>
    <dbReference type="NCBI Taxonomy" id="439219"/>
    <lineage>
        <taxon>Bacteria</taxon>
        <taxon>Bacillati</taxon>
        <taxon>Bacillota</taxon>
        <taxon>Bacilli</taxon>
        <taxon>Lactobacillales</taxon>
        <taxon>Streptococcaceae</taxon>
        <taxon>Streptococcus</taxon>
    </lineage>
</organism>
<name>A0A1G6BPA9_9STRE</name>
<sequence length="59" mass="6568">MRQTAIAQLTKNMMIIDLMKETGWSRPRALAAVEELEAVGLVHFTPKGDLRLRMVSGGQ</sequence>
<evidence type="ECO:0000313" key="1">
    <source>
        <dbReference type="EMBL" id="SDB22472.1"/>
    </source>
</evidence>
<protein>
    <recommendedName>
        <fullName evidence="3">Winged helix-turn-helix DNA-binding</fullName>
    </recommendedName>
</protein>
<dbReference type="AlphaFoldDB" id="A0A1G6BPA9"/>
<reference evidence="1 2" key="1">
    <citation type="submission" date="2016-10" db="EMBL/GenBank/DDBJ databases">
        <authorList>
            <person name="de Groot N.N."/>
        </authorList>
    </citation>
    <scope>NUCLEOTIDE SEQUENCE [LARGE SCALE GENOMIC DNA]</scope>
    <source>
        <strain evidence="1 2">A-4</strain>
    </source>
</reference>
<accession>A0A1G6BPA9</accession>
<dbReference type="EMBL" id="FMXP01000013">
    <property type="protein sequence ID" value="SDB22472.1"/>
    <property type="molecule type" value="Genomic_DNA"/>
</dbReference>
<proteinExistence type="predicted"/>
<dbReference type="STRING" id="439219.SAMN02910293_01137"/>
<dbReference type="RefSeq" id="WP_074485978.1">
    <property type="nucleotide sequence ID" value="NZ_FMXP01000013.1"/>
</dbReference>